<name>A0A7J8HI44_MOLMO</name>
<dbReference type="InParanoid" id="A0A7J8HI44"/>
<organism evidence="1 2">
    <name type="scientific">Molossus molossus</name>
    <name type="common">Pallas' mastiff bat</name>
    <name type="synonym">Vespertilio molossus</name>
    <dbReference type="NCBI Taxonomy" id="27622"/>
    <lineage>
        <taxon>Eukaryota</taxon>
        <taxon>Metazoa</taxon>
        <taxon>Chordata</taxon>
        <taxon>Craniata</taxon>
        <taxon>Vertebrata</taxon>
        <taxon>Euteleostomi</taxon>
        <taxon>Mammalia</taxon>
        <taxon>Eutheria</taxon>
        <taxon>Laurasiatheria</taxon>
        <taxon>Chiroptera</taxon>
        <taxon>Yangochiroptera</taxon>
        <taxon>Molossidae</taxon>
        <taxon>Molossus</taxon>
    </lineage>
</organism>
<evidence type="ECO:0000313" key="2">
    <source>
        <dbReference type="Proteomes" id="UP000550707"/>
    </source>
</evidence>
<proteinExistence type="predicted"/>
<comment type="caution">
    <text evidence="1">The sequence shown here is derived from an EMBL/GenBank/DDBJ whole genome shotgun (WGS) entry which is preliminary data.</text>
</comment>
<dbReference type="EMBL" id="JACASF010000006">
    <property type="protein sequence ID" value="KAF6471701.1"/>
    <property type="molecule type" value="Genomic_DNA"/>
</dbReference>
<dbReference type="AlphaFoldDB" id="A0A7J8HI44"/>
<protein>
    <submittedName>
        <fullName evidence="1">Uncharacterized protein</fullName>
    </submittedName>
</protein>
<sequence length="122" mass="12974">MAQSQAIFKASTDTHTGLLIVMSDKDLQVETIHRNNSHGSLETCCCIPLPTCGPRSSPPHAHRQRAACVPTGRHQGCKAHPQAHTVKSRSRAGASLGKPFPGMDCDQGGHLVCLTGILSVKK</sequence>
<gene>
    <name evidence="1" type="ORF">HJG59_011068</name>
</gene>
<keyword evidence="2" id="KW-1185">Reference proteome</keyword>
<accession>A0A7J8HI44</accession>
<evidence type="ECO:0000313" key="1">
    <source>
        <dbReference type="EMBL" id="KAF6471701.1"/>
    </source>
</evidence>
<dbReference type="Proteomes" id="UP000550707">
    <property type="component" value="Unassembled WGS sequence"/>
</dbReference>
<reference evidence="1 2" key="1">
    <citation type="journal article" date="2020" name="Nature">
        <title>Six reference-quality genomes reveal evolution of bat adaptations.</title>
        <authorList>
            <person name="Jebb D."/>
            <person name="Huang Z."/>
            <person name="Pippel M."/>
            <person name="Hughes G.M."/>
            <person name="Lavrichenko K."/>
            <person name="Devanna P."/>
            <person name="Winkler S."/>
            <person name="Jermiin L.S."/>
            <person name="Skirmuntt E.C."/>
            <person name="Katzourakis A."/>
            <person name="Burkitt-Gray L."/>
            <person name="Ray D.A."/>
            <person name="Sullivan K.A.M."/>
            <person name="Roscito J.G."/>
            <person name="Kirilenko B.M."/>
            <person name="Davalos L.M."/>
            <person name="Corthals A.P."/>
            <person name="Power M.L."/>
            <person name="Jones G."/>
            <person name="Ransome R.D."/>
            <person name="Dechmann D.K.N."/>
            <person name="Locatelli A.G."/>
            <person name="Puechmaille S.J."/>
            <person name="Fedrigo O."/>
            <person name="Jarvis E.D."/>
            <person name="Hiller M."/>
            <person name="Vernes S.C."/>
            <person name="Myers E.W."/>
            <person name="Teeling E.C."/>
        </authorList>
    </citation>
    <scope>NUCLEOTIDE SEQUENCE [LARGE SCALE GENOMIC DNA]</scope>
    <source>
        <strain evidence="1">MMolMol1</strain>
        <tissue evidence="1">Muscle</tissue>
    </source>
</reference>